<dbReference type="SUPFAM" id="SSF52540">
    <property type="entry name" value="P-loop containing nucleoside triphosphate hydrolases"/>
    <property type="match status" value="1"/>
</dbReference>
<keyword evidence="5" id="KW-1185">Reference proteome</keyword>
<dbReference type="SMART" id="SM00129">
    <property type="entry name" value="KISc"/>
    <property type="match status" value="1"/>
</dbReference>
<dbReference type="GO" id="GO:0051231">
    <property type="term" value="P:spindle elongation"/>
    <property type="evidence" value="ECO:0007669"/>
    <property type="project" value="TreeGrafter"/>
</dbReference>
<comment type="caution">
    <text evidence="4">The sequence shown here is derived from an EMBL/GenBank/DDBJ whole genome shotgun (WGS) entry which is preliminary data.</text>
</comment>
<feature type="binding site" evidence="2">
    <location>
        <begin position="66"/>
        <end position="73"/>
    </location>
    <ligand>
        <name>ATP</name>
        <dbReference type="ChEBI" id="CHEBI:30616"/>
    </ligand>
</feature>
<keyword evidence="2" id="KW-0547">Nucleotide-binding</keyword>
<dbReference type="Proteomes" id="UP001489004">
    <property type="component" value="Unassembled WGS sequence"/>
</dbReference>
<dbReference type="Gene3D" id="3.40.850.10">
    <property type="entry name" value="Kinesin motor domain"/>
    <property type="match status" value="1"/>
</dbReference>
<dbReference type="GO" id="GO:0008017">
    <property type="term" value="F:microtubule binding"/>
    <property type="evidence" value="ECO:0007669"/>
    <property type="project" value="InterPro"/>
</dbReference>
<proteinExistence type="inferred from homology"/>
<evidence type="ECO:0000256" key="1">
    <source>
        <dbReference type="ARBA" id="ARBA00023175"/>
    </source>
</evidence>
<dbReference type="GO" id="GO:0007052">
    <property type="term" value="P:mitotic spindle organization"/>
    <property type="evidence" value="ECO:0007669"/>
    <property type="project" value="TreeGrafter"/>
</dbReference>
<keyword evidence="2" id="KW-0067">ATP-binding</keyword>
<name>A0AAW1QQI2_9CHLO</name>
<dbReference type="InterPro" id="IPR001752">
    <property type="entry name" value="Kinesin_motor_dom"/>
</dbReference>
<accession>A0AAW1QQI2</accession>
<feature type="domain" description="Kinesin motor" evidence="3">
    <location>
        <begin position="1"/>
        <end position="331"/>
    </location>
</feature>
<dbReference type="GO" id="GO:0003777">
    <property type="term" value="F:microtubule motor activity"/>
    <property type="evidence" value="ECO:0007669"/>
    <property type="project" value="InterPro"/>
</dbReference>
<reference evidence="4 5" key="1">
    <citation type="journal article" date="2024" name="Nat. Commun.">
        <title>Phylogenomics reveals the evolutionary origins of lichenization in chlorophyte algae.</title>
        <authorList>
            <person name="Puginier C."/>
            <person name="Libourel C."/>
            <person name="Otte J."/>
            <person name="Skaloud P."/>
            <person name="Haon M."/>
            <person name="Grisel S."/>
            <person name="Petersen M."/>
            <person name="Berrin J.G."/>
            <person name="Delaux P.M."/>
            <person name="Dal Grande F."/>
            <person name="Keller J."/>
        </authorList>
    </citation>
    <scope>NUCLEOTIDE SEQUENCE [LARGE SCALE GENOMIC DNA]</scope>
    <source>
        <strain evidence="4 5">SAG 2043</strain>
    </source>
</reference>
<evidence type="ECO:0000256" key="2">
    <source>
        <dbReference type="PROSITE-ProRule" id="PRU00283"/>
    </source>
</evidence>
<dbReference type="EMBL" id="JALJOR010000002">
    <property type="protein sequence ID" value="KAK9823453.1"/>
    <property type="molecule type" value="Genomic_DNA"/>
</dbReference>
<dbReference type="InterPro" id="IPR036961">
    <property type="entry name" value="Kinesin_motor_dom_sf"/>
</dbReference>
<dbReference type="PANTHER" id="PTHR47969:SF29">
    <property type="entry name" value="KINESIN-LIKE PROTEIN"/>
    <property type="match status" value="1"/>
</dbReference>
<dbReference type="InterPro" id="IPR027640">
    <property type="entry name" value="Kinesin-like_fam"/>
</dbReference>
<organism evidence="4 5">
    <name type="scientific">[Myrmecia] bisecta</name>
    <dbReference type="NCBI Taxonomy" id="41462"/>
    <lineage>
        <taxon>Eukaryota</taxon>
        <taxon>Viridiplantae</taxon>
        <taxon>Chlorophyta</taxon>
        <taxon>core chlorophytes</taxon>
        <taxon>Trebouxiophyceae</taxon>
        <taxon>Trebouxiales</taxon>
        <taxon>Trebouxiaceae</taxon>
        <taxon>Myrmecia</taxon>
    </lineage>
</organism>
<evidence type="ECO:0000259" key="3">
    <source>
        <dbReference type="PROSITE" id="PS50067"/>
    </source>
</evidence>
<comment type="similarity">
    <text evidence="2">Belongs to the TRAFAC class myosin-kinesin ATPase superfamily. Kinesin family.</text>
</comment>
<dbReference type="PRINTS" id="PR00380">
    <property type="entry name" value="KINESINHEAVY"/>
</dbReference>
<dbReference type="GO" id="GO:0005524">
    <property type="term" value="F:ATP binding"/>
    <property type="evidence" value="ECO:0007669"/>
    <property type="project" value="UniProtKB-UniRule"/>
</dbReference>
<dbReference type="AlphaFoldDB" id="A0AAW1QQI2"/>
<dbReference type="PANTHER" id="PTHR47969">
    <property type="entry name" value="CHROMOSOME-ASSOCIATED KINESIN KIF4A-RELATED"/>
    <property type="match status" value="1"/>
</dbReference>
<keyword evidence="1 2" id="KW-0505">Motor protein</keyword>
<dbReference type="PROSITE" id="PS50067">
    <property type="entry name" value="KINESIN_MOTOR_2"/>
    <property type="match status" value="1"/>
</dbReference>
<dbReference type="InterPro" id="IPR027417">
    <property type="entry name" value="P-loop_NTPase"/>
</dbReference>
<sequence length="359" mass="38944">MPGTDALVTPDGARAHSKRAAAAAKIFDFDTCLEGVTQAAVFEECKLSEYVEAALDGFGVTIFAYGQTGSGKTYTMVGPHLGSATARLQKTQDEDGVLPRVFEYAYKAMTARAHQTQYSAMTSCFEVYNDHVTDLLINGSSPLAVRHNKHSGFYVEGLQTFSCPNPSTALRHMNRALMHRHVRSHRLNQHSSRSHCIMTLHLQATPVNSDATDETHSAPPKRFGFLRLVDLAGSERLKDSGSSDSDAVRETGCINRSLFALGQVLSALALAQSSPSSSPIIPYRDSPLTMLLWDGLKGDGRILMLACAAPEQACVDETLATLHFASLARRLKSSPILLLAPQDLLAHRHPRSAVVRPAC</sequence>
<dbReference type="GO" id="GO:0007018">
    <property type="term" value="P:microtubule-based movement"/>
    <property type="evidence" value="ECO:0007669"/>
    <property type="project" value="InterPro"/>
</dbReference>
<protein>
    <recommendedName>
        <fullName evidence="3">Kinesin motor domain-containing protein</fullName>
    </recommendedName>
</protein>
<dbReference type="Pfam" id="PF00225">
    <property type="entry name" value="Kinesin"/>
    <property type="match status" value="1"/>
</dbReference>
<evidence type="ECO:0000313" key="5">
    <source>
        <dbReference type="Proteomes" id="UP001489004"/>
    </source>
</evidence>
<gene>
    <name evidence="4" type="ORF">WJX72_002869</name>
</gene>
<dbReference type="GO" id="GO:0005875">
    <property type="term" value="C:microtubule associated complex"/>
    <property type="evidence" value="ECO:0007669"/>
    <property type="project" value="TreeGrafter"/>
</dbReference>
<evidence type="ECO:0000313" key="4">
    <source>
        <dbReference type="EMBL" id="KAK9823453.1"/>
    </source>
</evidence>